<organism evidence="1 2">
    <name type="scientific">Serendipita indica (strain DSM 11827)</name>
    <name type="common">Root endophyte fungus</name>
    <name type="synonym">Piriformospora indica</name>
    <dbReference type="NCBI Taxonomy" id="1109443"/>
    <lineage>
        <taxon>Eukaryota</taxon>
        <taxon>Fungi</taxon>
        <taxon>Dikarya</taxon>
        <taxon>Basidiomycota</taxon>
        <taxon>Agaricomycotina</taxon>
        <taxon>Agaricomycetes</taxon>
        <taxon>Sebacinales</taxon>
        <taxon>Serendipitaceae</taxon>
        <taxon>Serendipita</taxon>
    </lineage>
</organism>
<accession>G4T9J4</accession>
<protein>
    <submittedName>
        <fullName evidence="1">Uncharacterized protein</fullName>
    </submittedName>
</protein>
<dbReference type="EMBL" id="CAFZ01000023">
    <property type="protein sequence ID" value="CCA67965.1"/>
    <property type="molecule type" value="Genomic_DNA"/>
</dbReference>
<keyword evidence="2" id="KW-1185">Reference proteome</keyword>
<dbReference type="Proteomes" id="UP000007148">
    <property type="component" value="Unassembled WGS sequence"/>
</dbReference>
<comment type="caution">
    <text evidence="1">The sequence shown here is derived from an EMBL/GenBank/DDBJ whole genome shotgun (WGS) entry which is preliminary data.</text>
</comment>
<dbReference type="HOGENOM" id="CLU_1661481_0_0_1"/>
<evidence type="ECO:0000313" key="1">
    <source>
        <dbReference type="EMBL" id="CCA67965.1"/>
    </source>
</evidence>
<dbReference type="InParanoid" id="G4T9J4"/>
<proteinExistence type="predicted"/>
<reference evidence="1 2" key="1">
    <citation type="journal article" date="2011" name="PLoS Pathog.">
        <title>Endophytic Life Strategies Decoded by Genome and Transcriptome Analyses of the Mutualistic Root Symbiont Piriformospora indica.</title>
        <authorList>
            <person name="Zuccaro A."/>
            <person name="Lahrmann U."/>
            <person name="Guldener U."/>
            <person name="Langen G."/>
            <person name="Pfiffi S."/>
            <person name="Biedenkopf D."/>
            <person name="Wong P."/>
            <person name="Samans B."/>
            <person name="Grimm C."/>
            <person name="Basiewicz M."/>
            <person name="Murat C."/>
            <person name="Martin F."/>
            <person name="Kogel K.H."/>
        </authorList>
    </citation>
    <scope>NUCLEOTIDE SEQUENCE [LARGE SCALE GENOMIC DNA]</scope>
    <source>
        <strain evidence="1 2">DSM 11827</strain>
    </source>
</reference>
<evidence type="ECO:0000313" key="2">
    <source>
        <dbReference type="Proteomes" id="UP000007148"/>
    </source>
</evidence>
<name>G4T9J4_SERID</name>
<sequence length="159" mass="18256">MGSGVSPADRRGSQVSTLWRDYDYSRNSQGVSERITMENSDLVRFEGEDGRNILWVIPICEEEFTLLLFIRHLYECGSGQDVQQPNVDLHISKRDDQLGTQKESLDEIQGPQKDNQELRFVKPEWVTTLDESEYKAPTSNGSYYAFQALKFDETPKLSL</sequence>
<dbReference type="AlphaFoldDB" id="G4T9J4"/>
<gene>
    <name evidence="1" type="ORF">PIIN_01832</name>
</gene>